<evidence type="ECO:0000259" key="1">
    <source>
        <dbReference type="PROSITE" id="PS50234"/>
    </source>
</evidence>
<keyword evidence="3" id="KW-1185">Reference proteome</keyword>
<comment type="caution">
    <text evidence="2">The sequence shown here is derived from an EMBL/GenBank/DDBJ whole genome shotgun (WGS) entry which is preliminary data.</text>
</comment>
<gene>
    <name evidence="2" type="ORF">RhiirA4_531713</name>
</gene>
<organism evidence="2 3">
    <name type="scientific">Rhizophagus irregularis</name>
    <dbReference type="NCBI Taxonomy" id="588596"/>
    <lineage>
        <taxon>Eukaryota</taxon>
        <taxon>Fungi</taxon>
        <taxon>Fungi incertae sedis</taxon>
        <taxon>Mucoromycota</taxon>
        <taxon>Glomeromycotina</taxon>
        <taxon>Glomeromycetes</taxon>
        <taxon>Glomerales</taxon>
        <taxon>Glomeraceae</taxon>
        <taxon>Rhizophagus</taxon>
    </lineage>
</organism>
<evidence type="ECO:0000313" key="3">
    <source>
        <dbReference type="Proteomes" id="UP000234323"/>
    </source>
</evidence>
<proteinExistence type="predicted"/>
<sequence>MRDGVSLVLFNGDVIVPFENRDLTNPKDLLNMMLQNQASGGTNFDLAIQKAGLLITAYFNPTKVNIIIFLSDGECGTPKDQLDNICKQNQTRGSPLYLYTVLFSSDKHSHSLEEMAKIAQSYHSPNSSSGTLRCQFTRAIDEVNLVSHFTSVADSLRKHKPALLKKNPLS</sequence>
<dbReference type="CDD" id="cd00198">
    <property type="entry name" value="vWFA"/>
    <property type="match status" value="1"/>
</dbReference>
<accession>A0A2I1G0X9</accession>
<dbReference type="EMBL" id="LLXI01000095">
    <property type="protein sequence ID" value="PKY40275.1"/>
    <property type="molecule type" value="Genomic_DNA"/>
</dbReference>
<dbReference type="Proteomes" id="UP000234323">
    <property type="component" value="Unassembled WGS sequence"/>
</dbReference>
<name>A0A2I1G0X9_9GLOM</name>
<dbReference type="AlphaFoldDB" id="A0A2I1G0X9"/>
<dbReference type="SUPFAM" id="SSF53300">
    <property type="entry name" value="vWA-like"/>
    <property type="match status" value="1"/>
</dbReference>
<dbReference type="VEuPathDB" id="FungiDB:RhiirA1_533924"/>
<dbReference type="Gene3D" id="3.40.50.410">
    <property type="entry name" value="von Willebrand factor, type A domain"/>
    <property type="match status" value="1"/>
</dbReference>
<protein>
    <recommendedName>
        <fullName evidence="1">VWFA domain-containing protein</fullName>
    </recommendedName>
</protein>
<dbReference type="InterPro" id="IPR036465">
    <property type="entry name" value="vWFA_dom_sf"/>
</dbReference>
<evidence type="ECO:0000313" key="2">
    <source>
        <dbReference type="EMBL" id="PKY40275.1"/>
    </source>
</evidence>
<feature type="domain" description="VWFA" evidence="1">
    <location>
        <begin position="1"/>
        <end position="156"/>
    </location>
</feature>
<dbReference type="InterPro" id="IPR002035">
    <property type="entry name" value="VWF_A"/>
</dbReference>
<dbReference type="PROSITE" id="PS50234">
    <property type="entry name" value="VWFA"/>
    <property type="match status" value="1"/>
</dbReference>
<reference evidence="2 3" key="1">
    <citation type="submission" date="2015-10" db="EMBL/GenBank/DDBJ databases">
        <title>Genome analyses suggest a sexual origin of heterokaryosis in a supposedly ancient asexual fungus.</title>
        <authorList>
            <person name="Ropars J."/>
            <person name="Sedzielewska K."/>
            <person name="Noel J."/>
            <person name="Charron P."/>
            <person name="Farinelli L."/>
            <person name="Marton T."/>
            <person name="Kruger M."/>
            <person name="Pelin A."/>
            <person name="Brachmann A."/>
            <person name="Corradi N."/>
        </authorList>
    </citation>
    <scope>NUCLEOTIDE SEQUENCE [LARGE SCALE GENOMIC DNA]</scope>
    <source>
        <strain evidence="2 3">A4</strain>
    </source>
</reference>